<dbReference type="SUPFAM" id="SSF55961">
    <property type="entry name" value="Bet v1-like"/>
    <property type="match status" value="1"/>
</dbReference>
<evidence type="ECO:0000256" key="1">
    <source>
        <dbReference type="ARBA" id="ARBA00006817"/>
    </source>
</evidence>
<gene>
    <name evidence="3" type="ORF">PhaeoP97_04048</name>
</gene>
<proteinExistence type="inferred from homology"/>
<dbReference type="InterPro" id="IPR013538">
    <property type="entry name" value="ASHA1/2-like_C"/>
</dbReference>
<accession>A0A1L3IBE6</accession>
<comment type="similarity">
    <text evidence="1">Belongs to the AHA1 family.</text>
</comment>
<dbReference type="InterPro" id="IPR023393">
    <property type="entry name" value="START-like_dom_sf"/>
</dbReference>
<geneLocation type="plasmid" evidence="4">
    <name>pp97_e</name>
</geneLocation>
<evidence type="ECO:0000259" key="2">
    <source>
        <dbReference type="Pfam" id="PF08327"/>
    </source>
</evidence>
<evidence type="ECO:0000313" key="4">
    <source>
        <dbReference type="Proteomes" id="UP000183859"/>
    </source>
</evidence>
<dbReference type="Proteomes" id="UP000183859">
    <property type="component" value="Plasmid pP97_e"/>
</dbReference>
<keyword evidence="3" id="KW-0614">Plasmid</keyword>
<organism evidence="3 4">
    <name type="scientific">Phaeobacter porticola</name>
    <dbReference type="NCBI Taxonomy" id="1844006"/>
    <lineage>
        <taxon>Bacteria</taxon>
        <taxon>Pseudomonadati</taxon>
        <taxon>Pseudomonadota</taxon>
        <taxon>Alphaproteobacteria</taxon>
        <taxon>Rhodobacterales</taxon>
        <taxon>Roseobacteraceae</taxon>
        <taxon>Phaeobacter</taxon>
    </lineage>
</organism>
<dbReference type="Gene3D" id="3.30.530.20">
    <property type="match status" value="1"/>
</dbReference>
<dbReference type="EMBL" id="CP016369">
    <property type="protein sequence ID" value="APG49398.1"/>
    <property type="molecule type" value="Genomic_DNA"/>
</dbReference>
<feature type="domain" description="Activator of Hsp90 ATPase homologue 1/2-like C-terminal" evidence="2">
    <location>
        <begin position="14"/>
        <end position="132"/>
    </location>
</feature>
<evidence type="ECO:0000313" key="3">
    <source>
        <dbReference type="EMBL" id="APG49398.1"/>
    </source>
</evidence>
<dbReference type="Pfam" id="PF08327">
    <property type="entry name" value="AHSA1"/>
    <property type="match status" value="1"/>
</dbReference>
<dbReference type="KEGG" id="php:PhaeoP97_04048"/>
<sequence>MTDTILQKSIYLRATPAQVWAYLTDPDKLAIWFHKPQTPLVEGPYEMFGTESGKRLMWGEVLVAKPYARLEYSFTIAPMGDRSSTVTWTLDEVPGGTNLLLRHEGLPQGVEAFDLLLSLDKGWDEHLGRMRASAHEAG</sequence>
<dbReference type="AlphaFoldDB" id="A0A1L3IBE6"/>
<dbReference type="OrthoDB" id="9803476at2"/>
<dbReference type="CDD" id="cd07814">
    <property type="entry name" value="SRPBCC_CalC_Aha1-like"/>
    <property type="match status" value="1"/>
</dbReference>
<dbReference type="RefSeq" id="WP_072506966.1">
    <property type="nucleotide sequence ID" value="NZ_CP016369.1"/>
</dbReference>
<keyword evidence="4" id="KW-1185">Reference proteome</keyword>
<name>A0A1L3IBE6_9RHOB</name>
<reference evidence="4" key="1">
    <citation type="submission" date="2016-07" db="EMBL/GenBank/DDBJ databases">
        <title>Phaeobacter portensis sp. nov., a tropodithietic acid producing bacterium isolated from a German harbor.</title>
        <authorList>
            <person name="Freese H.M."/>
            <person name="Bunk B."/>
            <person name="Breider S."/>
            <person name="Brinkhoff T."/>
        </authorList>
    </citation>
    <scope>NUCLEOTIDE SEQUENCE [LARGE SCALE GENOMIC DNA]</scope>
    <source>
        <strain evidence="4">P97</strain>
        <plasmid evidence="4">pp97_e</plasmid>
    </source>
</reference>
<protein>
    <recommendedName>
        <fullName evidence="2">Activator of Hsp90 ATPase homologue 1/2-like C-terminal domain-containing protein</fullName>
    </recommendedName>
</protein>